<reference evidence="3" key="1">
    <citation type="journal article" date="2021" name="Nat. Commun.">
        <title>Genetic determinants of endophytism in the Arabidopsis root mycobiome.</title>
        <authorList>
            <person name="Mesny F."/>
            <person name="Miyauchi S."/>
            <person name="Thiergart T."/>
            <person name="Pickel B."/>
            <person name="Atanasova L."/>
            <person name="Karlsson M."/>
            <person name="Huettel B."/>
            <person name="Barry K.W."/>
            <person name="Haridas S."/>
            <person name="Chen C."/>
            <person name="Bauer D."/>
            <person name="Andreopoulos W."/>
            <person name="Pangilinan J."/>
            <person name="LaButti K."/>
            <person name="Riley R."/>
            <person name="Lipzen A."/>
            <person name="Clum A."/>
            <person name="Drula E."/>
            <person name="Henrissat B."/>
            <person name="Kohler A."/>
            <person name="Grigoriev I.V."/>
            <person name="Martin F.M."/>
            <person name="Hacquard S."/>
        </authorList>
    </citation>
    <scope>NUCLEOTIDE SEQUENCE</scope>
    <source>
        <strain evidence="3">MPI-CAGE-CH-0235</strain>
    </source>
</reference>
<name>A0A8K0T5K1_9HYPO</name>
<dbReference type="AlphaFoldDB" id="A0A8K0T5K1"/>
<keyword evidence="2" id="KW-0732">Signal</keyword>
<evidence type="ECO:0000256" key="2">
    <source>
        <dbReference type="SAM" id="SignalP"/>
    </source>
</evidence>
<organism evidence="3 4">
    <name type="scientific">Stachybotrys elegans</name>
    <dbReference type="NCBI Taxonomy" id="80388"/>
    <lineage>
        <taxon>Eukaryota</taxon>
        <taxon>Fungi</taxon>
        <taxon>Dikarya</taxon>
        <taxon>Ascomycota</taxon>
        <taxon>Pezizomycotina</taxon>
        <taxon>Sordariomycetes</taxon>
        <taxon>Hypocreomycetidae</taxon>
        <taxon>Hypocreales</taxon>
        <taxon>Stachybotryaceae</taxon>
        <taxon>Stachybotrys</taxon>
    </lineage>
</organism>
<proteinExistence type="predicted"/>
<gene>
    <name evidence="3" type="ORF">B0I35DRAFT_405765</name>
</gene>
<comment type="caution">
    <text evidence="3">The sequence shown here is derived from an EMBL/GenBank/DDBJ whole genome shotgun (WGS) entry which is preliminary data.</text>
</comment>
<dbReference type="Proteomes" id="UP000813444">
    <property type="component" value="Unassembled WGS sequence"/>
</dbReference>
<feature type="region of interest" description="Disordered" evidence="1">
    <location>
        <begin position="54"/>
        <end position="84"/>
    </location>
</feature>
<feature type="signal peptide" evidence="2">
    <location>
        <begin position="1"/>
        <end position="19"/>
    </location>
</feature>
<accession>A0A8K0T5K1</accession>
<dbReference type="EMBL" id="JAGPNK010000002">
    <property type="protein sequence ID" value="KAH7326547.1"/>
    <property type="molecule type" value="Genomic_DNA"/>
</dbReference>
<evidence type="ECO:0000313" key="4">
    <source>
        <dbReference type="Proteomes" id="UP000813444"/>
    </source>
</evidence>
<sequence>MKLWSAAAAVLCLAGSGHAVPPPPVWDPVARGIVKTAFDLTAFNEILRNLGLSGQAPSMGDPAGGSQPVSMPPPTPVAGGISSSATGMSSDVFNEVLEAVQAENARGHSDGQEPAGGLIPGAVSALPNRHSRRQVQGEPGSASWLSEAAMTLTWSLVEVDELLSPVAASVPELGGPAASLTEAIKAFREAVLVL</sequence>
<feature type="chain" id="PRO_5035444806" evidence="2">
    <location>
        <begin position="20"/>
        <end position="194"/>
    </location>
</feature>
<protein>
    <submittedName>
        <fullName evidence="3">Uncharacterized protein</fullName>
    </submittedName>
</protein>
<feature type="region of interest" description="Disordered" evidence="1">
    <location>
        <begin position="105"/>
        <end position="124"/>
    </location>
</feature>
<evidence type="ECO:0000256" key="1">
    <source>
        <dbReference type="SAM" id="MobiDB-lite"/>
    </source>
</evidence>
<evidence type="ECO:0000313" key="3">
    <source>
        <dbReference type="EMBL" id="KAH7326547.1"/>
    </source>
</evidence>
<keyword evidence="4" id="KW-1185">Reference proteome</keyword>